<dbReference type="EMBL" id="JAPEIS010000007">
    <property type="protein sequence ID" value="KAJ8064536.1"/>
    <property type="molecule type" value="Genomic_DNA"/>
</dbReference>
<proteinExistence type="predicted"/>
<protein>
    <submittedName>
        <fullName evidence="1">Uncharacterized protein</fullName>
    </submittedName>
</protein>
<sequence>MIRGLGMAELVSLSARNNDENRAEQNSIVESRGVTRCNDWREYMYISRRSIVLTVLRRRAVIITYTWLSFKVQNTQINYNSKENFRIISARFSNNCHHDLSFFNVGFGLDLCITLPTIINEMFRPRTLAT</sequence>
<reference evidence="1" key="1">
    <citation type="submission" date="2022-11" db="EMBL/GenBank/DDBJ databases">
        <title>Genome Resource of Sclerotinia nivalis Strain SnTB1, a Plant Pathogen Isolated from American Ginseng.</title>
        <authorList>
            <person name="Fan S."/>
        </authorList>
    </citation>
    <scope>NUCLEOTIDE SEQUENCE</scope>
    <source>
        <strain evidence="1">SnTB1</strain>
    </source>
</reference>
<dbReference type="Proteomes" id="UP001152300">
    <property type="component" value="Unassembled WGS sequence"/>
</dbReference>
<comment type="caution">
    <text evidence="1">The sequence shown here is derived from an EMBL/GenBank/DDBJ whole genome shotgun (WGS) entry which is preliminary data.</text>
</comment>
<dbReference type="AlphaFoldDB" id="A0A9X0AKN8"/>
<evidence type="ECO:0000313" key="2">
    <source>
        <dbReference type="Proteomes" id="UP001152300"/>
    </source>
</evidence>
<name>A0A9X0AKN8_9HELO</name>
<gene>
    <name evidence="1" type="ORF">OCU04_006866</name>
</gene>
<keyword evidence="2" id="KW-1185">Reference proteome</keyword>
<accession>A0A9X0AKN8</accession>
<organism evidence="1 2">
    <name type="scientific">Sclerotinia nivalis</name>
    <dbReference type="NCBI Taxonomy" id="352851"/>
    <lineage>
        <taxon>Eukaryota</taxon>
        <taxon>Fungi</taxon>
        <taxon>Dikarya</taxon>
        <taxon>Ascomycota</taxon>
        <taxon>Pezizomycotina</taxon>
        <taxon>Leotiomycetes</taxon>
        <taxon>Helotiales</taxon>
        <taxon>Sclerotiniaceae</taxon>
        <taxon>Sclerotinia</taxon>
    </lineage>
</organism>
<evidence type="ECO:0000313" key="1">
    <source>
        <dbReference type="EMBL" id="KAJ8064536.1"/>
    </source>
</evidence>